<sequence length="134" mass="15272">MPIIQPSKQASYLIGCPFLIHNPSLSLVGRSLHGMHLWLTLNKKPESGSFDGIVVYILRDGVPDGYSRMILRFSLMKFPESNESSEGFRCMEGNTCRCIVFYCKLKIPEKTGDNSQVPDKNVPSCREFQYHKRL</sequence>
<reference evidence="1 2" key="1">
    <citation type="journal article" date="2019" name="Sci. Rep.">
        <title>Orb-weaving spider Araneus ventricosus genome elucidates the spidroin gene catalogue.</title>
        <authorList>
            <person name="Kono N."/>
            <person name="Nakamura H."/>
            <person name="Ohtoshi R."/>
            <person name="Moran D.A.P."/>
            <person name="Shinohara A."/>
            <person name="Yoshida Y."/>
            <person name="Fujiwara M."/>
            <person name="Mori M."/>
            <person name="Tomita M."/>
            <person name="Arakawa K."/>
        </authorList>
    </citation>
    <scope>NUCLEOTIDE SEQUENCE [LARGE SCALE GENOMIC DNA]</scope>
</reference>
<protein>
    <submittedName>
        <fullName evidence="1">Uncharacterized protein</fullName>
    </submittedName>
</protein>
<gene>
    <name evidence="1" type="ORF">AVEN_25885_1</name>
</gene>
<name>A0A4Y2F8I4_ARAVE</name>
<organism evidence="1 2">
    <name type="scientific">Araneus ventricosus</name>
    <name type="common">Orbweaver spider</name>
    <name type="synonym">Epeira ventricosa</name>
    <dbReference type="NCBI Taxonomy" id="182803"/>
    <lineage>
        <taxon>Eukaryota</taxon>
        <taxon>Metazoa</taxon>
        <taxon>Ecdysozoa</taxon>
        <taxon>Arthropoda</taxon>
        <taxon>Chelicerata</taxon>
        <taxon>Arachnida</taxon>
        <taxon>Araneae</taxon>
        <taxon>Araneomorphae</taxon>
        <taxon>Entelegynae</taxon>
        <taxon>Araneoidea</taxon>
        <taxon>Araneidae</taxon>
        <taxon>Araneus</taxon>
    </lineage>
</organism>
<dbReference type="EMBL" id="BGPR01000850">
    <property type="protein sequence ID" value="GBM37773.1"/>
    <property type="molecule type" value="Genomic_DNA"/>
</dbReference>
<dbReference type="Proteomes" id="UP000499080">
    <property type="component" value="Unassembled WGS sequence"/>
</dbReference>
<evidence type="ECO:0000313" key="1">
    <source>
        <dbReference type="EMBL" id="GBM37773.1"/>
    </source>
</evidence>
<evidence type="ECO:0000313" key="2">
    <source>
        <dbReference type="Proteomes" id="UP000499080"/>
    </source>
</evidence>
<dbReference type="AlphaFoldDB" id="A0A4Y2F8I4"/>
<proteinExistence type="predicted"/>
<comment type="caution">
    <text evidence="1">The sequence shown here is derived from an EMBL/GenBank/DDBJ whole genome shotgun (WGS) entry which is preliminary data.</text>
</comment>
<keyword evidence="2" id="KW-1185">Reference proteome</keyword>
<accession>A0A4Y2F8I4</accession>